<feature type="region of interest" description="Disordered" evidence="1">
    <location>
        <begin position="1"/>
        <end position="86"/>
    </location>
</feature>
<dbReference type="GeneID" id="19394850"/>
<evidence type="ECO:0000256" key="1">
    <source>
        <dbReference type="SAM" id="MobiDB-lite"/>
    </source>
</evidence>
<dbReference type="Proteomes" id="UP000016935">
    <property type="component" value="Unassembled WGS sequence"/>
</dbReference>
<organism evidence="2 3">
    <name type="scientific">Exserohilum turcicum (strain 28A)</name>
    <name type="common">Northern leaf blight fungus</name>
    <name type="synonym">Setosphaeria turcica</name>
    <dbReference type="NCBI Taxonomy" id="671987"/>
    <lineage>
        <taxon>Eukaryota</taxon>
        <taxon>Fungi</taxon>
        <taxon>Dikarya</taxon>
        <taxon>Ascomycota</taxon>
        <taxon>Pezizomycotina</taxon>
        <taxon>Dothideomycetes</taxon>
        <taxon>Pleosporomycetidae</taxon>
        <taxon>Pleosporales</taxon>
        <taxon>Pleosporineae</taxon>
        <taxon>Pleosporaceae</taxon>
        <taxon>Exserohilum</taxon>
    </lineage>
</organism>
<feature type="region of interest" description="Disordered" evidence="1">
    <location>
        <begin position="283"/>
        <end position="308"/>
    </location>
</feature>
<evidence type="ECO:0000313" key="3">
    <source>
        <dbReference type="Proteomes" id="UP000016935"/>
    </source>
</evidence>
<protein>
    <submittedName>
        <fullName evidence="2">Uncharacterized protein</fullName>
    </submittedName>
</protein>
<dbReference type="OrthoDB" id="3799016at2759"/>
<gene>
    <name evidence="2" type="ORF">SETTUDRAFT_101379</name>
</gene>
<sequence length="386" mass="44854">MEIPGTLERPWTPPELEDRSYARPDHFDLYSNSPSRYSRAKEQRWLREANRVHEQPPWAAETFQPKTPTMPSRPKPTSRYTEPPSYPYTPTRSYYFDDAYPPPPKSVPRYPYTPDTSQILRRHTEFLASPTPWDDYSVVSSSPVQHALSSCIAQFEDLIQSQQPDEDQMEYIVGQFEAMATHLATPEPHTRDVDEQTVLNLDHTQDIMQTEGDKDGLAEAKRLYHQAYVAEVDNYVKGVQKAIHDLRKRLDEVKTLNSIQLDVINDLRMQMKNVRQNMRDELKRKKDEYNGNDGNDNEHYDNEPTTKEFGMDSWQTLVDDENFSQEIHEEYAKFVRSTVDSLTAKNPPVTPTKRKLITIVRTPPRRSFWASIGEALDAMSDLLLED</sequence>
<dbReference type="EMBL" id="KB908482">
    <property type="protein sequence ID" value="EOA90791.1"/>
    <property type="molecule type" value="Genomic_DNA"/>
</dbReference>
<dbReference type="RefSeq" id="XP_008021535.1">
    <property type="nucleotide sequence ID" value="XM_008023344.1"/>
</dbReference>
<accession>R0J1Z9</accession>
<feature type="compositionally biased region" description="Basic and acidic residues" evidence="1">
    <location>
        <begin position="16"/>
        <end position="28"/>
    </location>
</feature>
<dbReference type="AlphaFoldDB" id="R0J1Z9"/>
<feature type="compositionally biased region" description="Basic and acidic residues" evidence="1">
    <location>
        <begin position="296"/>
        <end position="308"/>
    </location>
</feature>
<dbReference type="eggNOG" id="ENOG502R9ZS">
    <property type="taxonomic scope" value="Eukaryota"/>
</dbReference>
<name>R0J1Z9_EXST2</name>
<reference evidence="2 3" key="1">
    <citation type="journal article" date="2012" name="PLoS Pathog.">
        <title>Diverse lifestyles and strategies of plant pathogenesis encoded in the genomes of eighteen Dothideomycetes fungi.</title>
        <authorList>
            <person name="Ohm R.A."/>
            <person name="Feau N."/>
            <person name="Henrissat B."/>
            <person name="Schoch C.L."/>
            <person name="Horwitz B.A."/>
            <person name="Barry K.W."/>
            <person name="Condon B.J."/>
            <person name="Copeland A.C."/>
            <person name="Dhillon B."/>
            <person name="Glaser F."/>
            <person name="Hesse C.N."/>
            <person name="Kosti I."/>
            <person name="LaButti K."/>
            <person name="Lindquist E.A."/>
            <person name="Lucas S."/>
            <person name="Salamov A.A."/>
            <person name="Bradshaw R.E."/>
            <person name="Ciuffetti L."/>
            <person name="Hamelin R.C."/>
            <person name="Kema G.H.J."/>
            <person name="Lawrence C."/>
            <person name="Scott J.A."/>
            <person name="Spatafora J.W."/>
            <person name="Turgeon B.G."/>
            <person name="de Wit P.J.G.M."/>
            <person name="Zhong S."/>
            <person name="Goodwin S.B."/>
            <person name="Grigoriev I.V."/>
        </authorList>
    </citation>
    <scope>NUCLEOTIDE SEQUENCE [LARGE SCALE GENOMIC DNA]</scope>
    <source>
        <strain evidence="3">28A</strain>
    </source>
</reference>
<keyword evidence="3" id="KW-1185">Reference proteome</keyword>
<feature type="compositionally biased region" description="Basic and acidic residues" evidence="1">
    <location>
        <begin position="39"/>
        <end position="54"/>
    </location>
</feature>
<feature type="compositionally biased region" description="Low complexity" evidence="1">
    <location>
        <begin position="77"/>
        <end position="86"/>
    </location>
</feature>
<proteinExistence type="predicted"/>
<reference evidence="2 3" key="2">
    <citation type="journal article" date="2013" name="PLoS Genet.">
        <title>Comparative genome structure, secondary metabolite, and effector coding capacity across Cochliobolus pathogens.</title>
        <authorList>
            <person name="Condon B.J."/>
            <person name="Leng Y."/>
            <person name="Wu D."/>
            <person name="Bushley K.E."/>
            <person name="Ohm R.A."/>
            <person name="Otillar R."/>
            <person name="Martin J."/>
            <person name="Schackwitz W."/>
            <person name="Grimwood J."/>
            <person name="MohdZainudin N."/>
            <person name="Xue C."/>
            <person name="Wang R."/>
            <person name="Manning V.A."/>
            <person name="Dhillon B."/>
            <person name="Tu Z.J."/>
            <person name="Steffenson B.J."/>
            <person name="Salamov A."/>
            <person name="Sun H."/>
            <person name="Lowry S."/>
            <person name="LaButti K."/>
            <person name="Han J."/>
            <person name="Copeland A."/>
            <person name="Lindquist E."/>
            <person name="Barry K."/>
            <person name="Schmutz J."/>
            <person name="Baker S.E."/>
            <person name="Ciuffetti L.M."/>
            <person name="Grigoriev I.V."/>
            <person name="Zhong S."/>
            <person name="Turgeon B.G."/>
        </authorList>
    </citation>
    <scope>NUCLEOTIDE SEQUENCE [LARGE SCALE GENOMIC DNA]</scope>
    <source>
        <strain evidence="3">28A</strain>
    </source>
</reference>
<dbReference type="HOGENOM" id="CLU_669277_0_0_1"/>
<evidence type="ECO:0000313" key="2">
    <source>
        <dbReference type="EMBL" id="EOA90791.1"/>
    </source>
</evidence>